<evidence type="ECO:0000256" key="6">
    <source>
        <dbReference type="ARBA" id="ARBA00022989"/>
    </source>
</evidence>
<dbReference type="NCBIfam" id="TIGR00964">
    <property type="entry name" value="secE_bact"/>
    <property type="match status" value="1"/>
</dbReference>
<evidence type="ECO:0000256" key="3">
    <source>
        <dbReference type="ARBA" id="ARBA00022475"/>
    </source>
</evidence>
<accession>A0A6J7D4W3</accession>
<feature type="transmembrane region" description="Helical" evidence="9">
    <location>
        <begin position="46"/>
        <end position="79"/>
    </location>
</feature>
<dbReference type="EMBL" id="CAFBLF010000061">
    <property type="protein sequence ID" value="CAB4863479.1"/>
    <property type="molecule type" value="Genomic_DNA"/>
</dbReference>
<dbReference type="GO" id="GO:0006886">
    <property type="term" value="P:intracellular protein transport"/>
    <property type="evidence" value="ECO:0007669"/>
    <property type="project" value="InterPro"/>
</dbReference>
<keyword evidence="8 9" id="KW-0472">Membrane</keyword>
<dbReference type="AlphaFoldDB" id="A0A6J7D4W3"/>
<dbReference type="PANTHER" id="PTHR33910:SF1">
    <property type="entry name" value="PROTEIN TRANSLOCASE SUBUNIT SECE"/>
    <property type="match status" value="1"/>
</dbReference>
<evidence type="ECO:0000313" key="12">
    <source>
        <dbReference type="EMBL" id="CAB4863479.1"/>
    </source>
</evidence>
<evidence type="ECO:0000313" key="10">
    <source>
        <dbReference type="EMBL" id="CAB4530990.1"/>
    </source>
</evidence>
<proteinExistence type="inferred from homology"/>
<evidence type="ECO:0000256" key="4">
    <source>
        <dbReference type="ARBA" id="ARBA00022692"/>
    </source>
</evidence>
<dbReference type="InterPro" id="IPR005807">
    <property type="entry name" value="SecE_bac"/>
</dbReference>
<name>A0A6J7D4W3_9ZZZZ</name>
<dbReference type="GO" id="GO:0005886">
    <property type="term" value="C:plasma membrane"/>
    <property type="evidence" value="ECO:0007669"/>
    <property type="project" value="TreeGrafter"/>
</dbReference>
<keyword evidence="4 9" id="KW-0812">Transmembrane</keyword>
<dbReference type="GO" id="GO:0008320">
    <property type="term" value="F:protein transmembrane transporter activity"/>
    <property type="evidence" value="ECO:0007669"/>
    <property type="project" value="InterPro"/>
</dbReference>
<dbReference type="InterPro" id="IPR038379">
    <property type="entry name" value="SecE_sf"/>
</dbReference>
<evidence type="ECO:0000313" key="11">
    <source>
        <dbReference type="EMBL" id="CAB4577071.1"/>
    </source>
</evidence>
<dbReference type="Pfam" id="PF00584">
    <property type="entry name" value="SecE"/>
    <property type="match status" value="1"/>
</dbReference>
<evidence type="ECO:0000256" key="1">
    <source>
        <dbReference type="ARBA" id="ARBA00004370"/>
    </source>
</evidence>
<sequence>MTDEITAVSGAERGERKKSIFGRIAQFMREVVTELRKVVAPTRKELITYTSVVLVFVIIMMALISSIDIVIGTLTGFVFGNGTLPWAN</sequence>
<organism evidence="12">
    <name type="scientific">freshwater metagenome</name>
    <dbReference type="NCBI Taxonomy" id="449393"/>
    <lineage>
        <taxon>unclassified sequences</taxon>
        <taxon>metagenomes</taxon>
        <taxon>ecological metagenomes</taxon>
    </lineage>
</organism>
<dbReference type="HAMAP" id="MF_00422">
    <property type="entry name" value="SecE"/>
    <property type="match status" value="1"/>
</dbReference>
<dbReference type="EMBL" id="CAEZSG010000006">
    <property type="protein sequence ID" value="CAB4530990.1"/>
    <property type="molecule type" value="Genomic_DNA"/>
</dbReference>
<reference evidence="12" key="1">
    <citation type="submission" date="2020-05" db="EMBL/GenBank/DDBJ databases">
        <authorList>
            <person name="Chiriac C."/>
            <person name="Salcher M."/>
            <person name="Ghai R."/>
            <person name="Kavagutti S V."/>
        </authorList>
    </citation>
    <scope>NUCLEOTIDE SEQUENCE</scope>
</reference>
<keyword evidence="7" id="KW-0811">Translocation</keyword>
<evidence type="ECO:0000256" key="7">
    <source>
        <dbReference type="ARBA" id="ARBA00023010"/>
    </source>
</evidence>
<comment type="subcellular location">
    <subcellularLocation>
        <location evidence="1">Membrane</location>
    </subcellularLocation>
</comment>
<dbReference type="PANTHER" id="PTHR33910">
    <property type="entry name" value="PROTEIN TRANSLOCASE SUBUNIT SECE"/>
    <property type="match status" value="1"/>
</dbReference>
<evidence type="ECO:0000256" key="9">
    <source>
        <dbReference type="SAM" id="Phobius"/>
    </source>
</evidence>
<protein>
    <submittedName>
        <fullName evidence="12">Unannotated protein</fullName>
    </submittedName>
</protein>
<dbReference type="GO" id="GO:0009306">
    <property type="term" value="P:protein secretion"/>
    <property type="evidence" value="ECO:0007669"/>
    <property type="project" value="InterPro"/>
</dbReference>
<evidence type="ECO:0000256" key="2">
    <source>
        <dbReference type="ARBA" id="ARBA00022448"/>
    </source>
</evidence>
<evidence type="ECO:0000256" key="8">
    <source>
        <dbReference type="ARBA" id="ARBA00023136"/>
    </source>
</evidence>
<keyword evidence="3" id="KW-1003">Cell membrane</keyword>
<gene>
    <name evidence="10" type="ORF">UFOPK1413_00084</name>
    <name evidence="11" type="ORF">UFOPK1767_00009</name>
    <name evidence="12" type="ORF">UFOPK3339_00523</name>
</gene>
<keyword evidence="2" id="KW-0813">Transport</keyword>
<dbReference type="EMBL" id="CAEZTZ010000001">
    <property type="protein sequence ID" value="CAB4577071.1"/>
    <property type="molecule type" value="Genomic_DNA"/>
</dbReference>
<keyword evidence="6 9" id="KW-1133">Transmembrane helix</keyword>
<evidence type="ECO:0000256" key="5">
    <source>
        <dbReference type="ARBA" id="ARBA00022927"/>
    </source>
</evidence>
<dbReference type="GO" id="GO:0006605">
    <property type="term" value="P:protein targeting"/>
    <property type="evidence" value="ECO:0007669"/>
    <property type="project" value="InterPro"/>
</dbReference>
<dbReference type="Gene3D" id="1.20.5.1030">
    <property type="entry name" value="Preprotein translocase secy subunit"/>
    <property type="match status" value="1"/>
</dbReference>
<dbReference type="InterPro" id="IPR001901">
    <property type="entry name" value="Translocase_SecE/Sec61-g"/>
</dbReference>
<dbReference type="GO" id="GO:0043952">
    <property type="term" value="P:protein transport by the Sec complex"/>
    <property type="evidence" value="ECO:0007669"/>
    <property type="project" value="TreeGrafter"/>
</dbReference>
<keyword evidence="5" id="KW-0653">Protein transport</keyword>